<dbReference type="Proteomes" id="UP001159405">
    <property type="component" value="Unassembled WGS sequence"/>
</dbReference>
<evidence type="ECO:0000256" key="7">
    <source>
        <dbReference type="ARBA" id="ARBA00023170"/>
    </source>
</evidence>
<feature type="transmembrane region" description="Helical" evidence="9">
    <location>
        <begin position="99"/>
        <end position="121"/>
    </location>
</feature>
<feature type="domain" description="G-protein coupled receptors family 1 profile" evidence="10">
    <location>
        <begin position="96"/>
        <end position="155"/>
    </location>
</feature>
<dbReference type="PROSITE" id="PS50262">
    <property type="entry name" value="G_PROTEIN_RECEP_F1_2"/>
    <property type="match status" value="1"/>
</dbReference>
<keyword evidence="8" id="KW-0807">Transducer</keyword>
<dbReference type="EMBL" id="CALNXK010000017">
    <property type="protein sequence ID" value="CAH3104798.1"/>
    <property type="molecule type" value="Genomic_DNA"/>
</dbReference>
<dbReference type="PANTHER" id="PTHR24249">
    <property type="entry name" value="HISTAMINE RECEPTOR-RELATED G-PROTEIN COUPLED RECEPTOR"/>
    <property type="match status" value="1"/>
</dbReference>
<evidence type="ECO:0000256" key="9">
    <source>
        <dbReference type="SAM" id="Phobius"/>
    </source>
</evidence>
<protein>
    <recommendedName>
        <fullName evidence="10">G-protein coupled receptors family 1 profile domain-containing protein</fullName>
    </recommendedName>
</protein>
<evidence type="ECO:0000256" key="1">
    <source>
        <dbReference type="ARBA" id="ARBA00004651"/>
    </source>
</evidence>
<sequence>MIAVKMKARLRVHKSNIALALLASTDLTVGVLVQPLYVALMRTILLDGTSSASYALQVLTRVLCSVGVSASLIHMALISGERFLAMRRPFAHLTLAFKATFIVIVVLMLCYFPILIFRAVLIRYRTKISSEVLYIYLFLATLMAFLNSLLNPVIYSFRLREFRLAFIKLIFNSSEHCRG</sequence>
<keyword evidence="4 9" id="KW-1133">Transmembrane helix</keyword>
<evidence type="ECO:0000256" key="4">
    <source>
        <dbReference type="ARBA" id="ARBA00022989"/>
    </source>
</evidence>
<evidence type="ECO:0000313" key="12">
    <source>
        <dbReference type="Proteomes" id="UP001159405"/>
    </source>
</evidence>
<comment type="caution">
    <text evidence="11">The sequence shown here is derived from an EMBL/GenBank/DDBJ whole genome shotgun (WGS) entry which is preliminary data.</text>
</comment>
<dbReference type="InterPro" id="IPR000276">
    <property type="entry name" value="GPCR_Rhodpsn"/>
</dbReference>
<keyword evidence="5" id="KW-0297">G-protein coupled receptor</keyword>
<evidence type="ECO:0000256" key="3">
    <source>
        <dbReference type="ARBA" id="ARBA00022692"/>
    </source>
</evidence>
<proteinExistence type="predicted"/>
<evidence type="ECO:0000313" key="11">
    <source>
        <dbReference type="EMBL" id="CAH3104798.1"/>
    </source>
</evidence>
<evidence type="ECO:0000256" key="8">
    <source>
        <dbReference type="ARBA" id="ARBA00023224"/>
    </source>
</evidence>
<keyword evidence="2" id="KW-1003">Cell membrane</keyword>
<keyword evidence="3 9" id="KW-0812">Transmembrane</keyword>
<dbReference type="PRINTS" id="PR00237">
    <property type="entry name" value="GPCRRHODOPSN"/>
</dbReference>
<keyword evidence="6 9" id="KW-0472">Membrane</keyword>
<organism evidence="11 12">
    <name type="scientific">Porites lobata</name>
    <dbReference type="NCBI Taxonomy" id="104759"/>
    <lineage>
        <taxon>Eukaryota</taxon>
        <taxon>Metazoa</taxon>
        <taxon>Cnidaria</taxon>
        <taxon>Anthozoa</taxon>
        <taxon>Hexacorallia</taxon>
        <taxon>Scleractinia</taxon>
        <taxon>Fungiina</taxon>
        <taxon>Poritidae</taxon>
        <taxon>Porites</taxon>
    </lineage>
</organism>
<dbReference type="InterPro" id="IPR017452">
    <property type="entry name" value="GPCR_Rhodpsn_7TM"/>
</dbReference>
<evidence type="ECO:0000256" key="2">
    <source>
        <dbReference type="ARBA" id="ARBA00022475"/>
    </source>
</evidence>
<dbReference type="Gene3D" id="1.20.1070.10">
    <property type="entry name" value="Rhodopsin 7-helix transmembrane proteins"/>
    <property type="match status" value="2"/>
</dbReference>
<keyword evidence="7" id="KW-0675">Receptor</keyword>
<dbReference type="InterPro" id="IPR050569">
    <property type="entry name" value="TAAR"/>
</dbReference>
<evidence type="ECO:0000259" key="10">
    <source>
        <dbReference type="PROSITE" id="PS50262"/>
    </source>
</evidence>
<feature type="transmembrane region" description="Helical" evidence="9">
    <location>
        <begin position="133"/>
        <end position="154"/>
    </location>
</feature>
<accession>A0ABN8NEX9</accession>
<dbReference type="SUPFAM" id="SSF81321">
    <property type="entry name" value="Family A G protein-coupled receptor-like"/>
    <property type="match status" value="2"/>
</dbReference>
<reference evidence="11 12" key="1">
    <citation type="submission" date="2022-05" db="EMBL/GenBank/DDBJ databases">
        <authorList>
            <consortium name="Genoscope - CEA"/>
            <person name="William W."/>
        </authorList>
    </citation>
    <scope>NUCLEOTIDE SEQUENCE [LARGE SCALE GENOMIC DNA]</scope>
</reference>
<name>A0ABN8NEX9_9CNID</name>
<evidence type="ECO:0000256" key="6">
    <source>
        <dbReference type="ARBA" id="ARBA00023136"/>
    </source>
</evidence>
<evidence type="ECO:0000256" key="5">
    <source>
        <dbReference type="ARBA" id="ARBA00023040"/>
    </source>
</evidence>
<feature type="transmembrane region" description="Helical" evidence="9">
    <location>
        <begin position="54"/>
        <end position="78"/>
    </location>
</feature>
<gene>
    <name evidence="11" type="ORF">PLOB_00012527</name>
</gene>
<keyword evidence="12" id="KW-1185">Reference proteome</keyword>
<comment type="subcellular location">
    <subcellularLocation>
        <location evidence="1">Cell membrane</location>
        <topology evidence="1">Multi-pass membrane protein</topology>
    </subcellularLocation>
</comment>